<protein>
    <submittedName>
        <fullName evidence="1">Uncharacterized protein</fullName>
    </submittedName>
</protein>
<evidence type="ECO:0000313" key="1">
    <source>
        <dbReference type="EMBL" id="MFC4892814.1"/>
    </source>
</evidence>
<proteinExistence type="predicted"/>
<dbReference type="RefSeq" id="WP_159240258.1">
    <property type="nucleotide sequence ID" value="NZ_JBHSJH010000003.1"/>
</dbReference>
<dbReference type="Proteomes" id="UP001595926">
    <property type="component" value="Unassembled WGS sequence"/>
</dbReference>
<reference evidence="2" key="1">
    <citation type="journal article" date="2019" name="Int. J. Syst. Evol. Microbiol.">
        <title>The Global Catalogue of Microorganisms (GCM) 10K type strain sequencing project: providing services to taxonomists for standard genome sequencing and annotation.</title>
        <authorList>
            <consortium name="The Broad Institute Genomics Platform"/>
            <consortium name="The Broad Institute Genome Sequencing Center for Infectious Disease"/>
            <person name="Wu L."/>
            <person name="Ma J."/>
        </authorList>
    </citation>
    <scope>NUCLEOTIDE SEQUENCE [LARGE SCALE GENOMIC DNA]</scope>
    <source>
        <strain evidence="2">CGMCC 1.13718</strain>
    </source>
</reference>
<comment type="caution">
    <text evidence="1">The sequence shown here is derived from an EMBL/GenBank/DDBJ whole genome shotgun (WGS) entry which is preliminary data.</text>
</comment>
<dbReference type="EMBL" id="JBHSJH010000003">
    <property type="protein sequence ID" value="MFC4892814.1"/>
    <property type="molecule type" value="Genomic_DNA"/>
</dbReference>
<organism evidence="1 2">
    <name type="scientific">Pseudofrancisella aestuarii</name>
    <dbReference type="NCBI Taxonomy" id="2670347"/>
    <lineage>
        <taxon>Bacteria</taxon>
        <taxon>Pseudomonadati</taxon>
        <taxon>Pseudomonadota</taxon>
        <taxon>Gammaproteobacteria</taxon>
        <taxon>Thiotrichales</taxon>
        <taxon>Francisellaceae</taxon>
        <taxon>Pseudofrancisella</taxon>
    </lineage>
</organism>
<gene>
    <name evidence="1" type="ORF">ACFPDQ_07090</name>
</gene>
<keyword evidence="2" id="KW-1185">Reference proteome</keyword>
<accession>A0ABV9TDJ8</accession>
<evidence type="ECO:0000313" key="2">
    <source>
        <dbReference type="Proteomes" id="UP001595926"/>
    </source>
</evidence>
<name>A0ABV9TDJ8_9GAMM</name>
<sequence length="275" mass="33177">MDKKKLILLKEEINLDEIIHFFGDLDFHDILEEIFYHQKKGNLKLYISDVQYIHLDNFPEGYFESKDYHLKFKDEEVFWNKYAESRYLENDSSKELIPYDSIEEQSLELYEIYLLRCYKIPKIACHKVIYNNQLHTIAMKNFHGDNELFYINPFEEFAAKYPLIEEFGCVYVKSSEFISLFKDALNLEPYITKNHIEITDKQLNDDYQLSRSLNLYNDIILAFNNSEDYKKYGEATQSIKHIQPWLKENYLDKKIINTDDFRVLIKFIKSHYNIK</sequence>